<sequence>MFQYSYIRKIPMPAFKYAFATGHTDSCLPPTHLRACVCVCVQCEIETSKASEKSQKFTKKKAQIVRKLGRPAKNRKSGQNSAKTAQV</sequence>
<dbReference type="AlphaFoldDB" id="B4IFT8"/>
<reference evidence="2 3" key="1">
    <citation type="journal article" date="2007" name="Nature">
        <title>Evolution of genes and genomes on the Drosophila phylogeny.</title>
        <authorList>
            <consortium name="Drosophila 12 Genomes Consortium"/>
            <person name="Clark A.G."/>
            <person name="Eisen M.B."/>
            <person name="Smith D.R."/>
            <person name="Bergman C.M."/>
            <person name="Oliver B."/>
            <person name="Markow T.A."/>
            <person name="Kaufman T.C."/>
            <person name="Kellis M."/>
            <person name="Gelbart W."/>
            <person name="Iyer V.N."/>
            <person name="Pollard D.A."/>
            <person name="Sackton T.B."/>
            <person name="Larracuente A.M."/>
            <person name="Singh N.D."/>
            <person name="Abad J.P."/>
            <person name="Abt D.N."/>
            <person name="Adryan B."/>
            <person name="Aguade M."/>
            <person name="Akashi H."/>
            <person name="Anderson W.W."/>
            <person name="Aquadro C.F."/>
            <person name="Ardell D.H."/>
            <person name="Arguello R."/>
            <person name="Artieri C.G."/>
            <person name="Barbash D.A."/>
            <person name="Barker D."/>
            <person name="Barsanti P."/>
            <person name="Batterham P."/>
            <person name="Batzoglou S."/>
            <person name="Begun D."/>
            <person name="Bhutkar A."/>
            <person name="Blanco E."/>
            <person name="Bosak S.A."/>
            <person name="Bradley R.K."/>
            <person name="Brand A.D."/>
            <person name="Brent M.R."/>
            <person name="Brooks A.N."/>
            <person name="Brown R.H."/>
            <person name="Butlin R.K."/>
            <person name="Caggese C."/>
            <person name="Calvi B.R."/>
            <person name="Bernardo de Carvalho A."/>
            <person name="Caspi A."/>
            <person name="Castrezana S."/>
            <person name="Celniker S.E."/>
            <person name="Chang J.L."/>
            <person name="Chapple C."/>
            <person name="Chatterji S."/>
            <person name="Chinwalla A."/>
            <person name="Civetta A."/>
            <person name="Clifton S.W."/>
            <person name="Comeron J.M."/>
            <person name="Costello J.C."/>
            <person name="Coyne J.A."/>
            <person name="Daub J."/>
            <person name="David R.G."/>
            <person name="Delcher A.L."/>
            <person name="Delehaunty K."/>
            <person name="Do C.B."/>
            <person name="Ebling H."/>
            <person name="Edwards K."/>
            <person name="Eickbush T."/>
            <person name="Evans J.D."/>
            <person name="Filipski A."/>
            <person name="Findeiss S."/>
            <person name="Freyhult E."/>
            <person name="Fulton L."/>
            <person name="Fulton R."/>
            <person name="Garcia A.C."/>
            <person name="Gardiner A."/>
            <person name="Garfield D.A."/>
            <person name="Garvin B.E."/>
            <person name="Gibson G."/>
            <person name="Gilbert D."/>
            <person name="Gnerre S."/>
            <person name="Godfrey J."/>
            <person name="Good R."/>
            <person name="Gotea V."/>
            <person name="Gravely B."/>
            <person name="Greenberg A.J."/>
            <person name="Griffiths-Jones S."/>
            <person name="Gross S."/>
            <person name="Guigo R."/>
            <person name="Gustafson E.A."/>
            <person name="Haerty W."/>
            <person name="Hahn M.W."/>
            <person name="Halligan D.L."/>
            <person name="Halpern A.L."/>
            <person name="Halter G.M."/>
            <person name="Han M.V."/>
            <person name="Heger A."/>
            <person name="Hillier L."/>
            <person name="Hinrichs A.S."/>
            <person name="Holmes I."/>
            <person name="Hoskins R.A."/>
            <person name="Hubisz M.J."/>
            <person name="Hultmark D."/>
            <person name="Huntley M.A."/>
            <person name="Jaffe D.B."/>
            <person name="Jagadeeshan S."/>
            <person name="Jeck W.R."/>
            <person name="Johnson J."/>
            <person name="Jones C.D."/>
            <person name="Jordan W.C."/>
            <person name="Karpen G.H."/>
            <person name="Kataoka E."/>
            <person name="Keightley P.D."/>
            <person name="Kheradpour P."/>
            <person name="Kirkness E.F."/>
            <person name="Koerich L.B."/>
            <person name="Kristiansen K."/>
            <person name="Kudrna D."/>
            <person name="Kulathinal R.J."/>
            <person name="Kumar S."/>
            <person name="Kwok R."/>
            <person name="Lander E."/>
            <person name="Langley C.H."/>
            <person name="Lapoint R."/>
            <person name="Lazzaro B.P."/>
            <person name="Lee S.J."/>
            <person name="Levesque L."/>
            <person name="Li R."/>
            <person name="Lin C.F."/>
            <person name="Lin M.F."/>
            <person name="Lindblad-Toh K."/>
            <person name="Llopart A."/>
            <person name="Long M."/>
            <person name="Low L."/>
            <person name="Lozovsky E."/>
            <person name="Lu J."/>
            <person name="Luo M."/>
            <person name="Machado C.A."/>
            <person name="Makalowski W."/>
            <person name="Marzo M."/>
            <person name="Matsuda M."/>
            <person name="Matzkin L."/>
            <person name="McAllister B."/>
            <person name="McBride C.S."/>
            <person name="McKernan B."/>
            <person name="McKernan K."/>
            <person name="Mendez-Lago M."/>
            <person name="Minx P."/>
            <person name="Mollenhauer M.U."/>
            <person name="Montooth K."/>
            <person name="Mount S.M."/>
            <person name="Mu X."/>
            <person name="Myers E."/>
            <person name="Negre B."/>
            <person name="Newfeld S."/>
            <person name="Nielsen R."/>
            <person name="Noor M.A."/>
            <person name="O'Grady P."/>
            <person name="Pachter L."/>
            <person name="Papaceit M."/>
            <person name="Parisi M.J."/>
            <person name="Parisi M."/>
            <person name="Parts L."/>
            <person name="Pedersen J.S."/>
            <person name="Pesole G."/>
            <person name="Phillippy A.M."/>
            <person name="Ponting C.P."/>
            <person name="Pop M."/>
            <person name="Porcelli D."/>
            <person name="Powell J.R."/>
            <person name="Prohaska S."/>
            <person name="Pruitt K."/>
            <person name="Puig M."/>
            <person name="Quesneville H."/>
            <person name="Ram K.R."/>
            <person name="Rand D."/>
            <person name="Rasmussen M.D."/>
            <person name="Reed L.K."/>
            <person name="Reenan R."/>
            <person name="Reily A."/>
            <person name="Remington K.A."/>
            <person name="Rieger T.T."/>
            <person name="Ritchie M.G."/>
            <person name="Robin C."/>
            <person name="Rogers Y.H."/>
            <person name="Rohde C."/>
            <person name="Rozas J."/>
            <person name="Rubenfield M.J."/>
            <person name="Ruiz A."/>
            <person name="Russo S."/>
            <person name="Salzberg S.L."/>
            <person name="Sanchez-Gracia A."/>
            <person name="Saranga D.J."/>
            <person name="Sato H."/>
            <person name="Schaeffer S.W."/>
            <person name="Schatz M.C."/>
            <person name="Schlenke T."/>
            <person name="Schwartz R."/>
            <person name="Segarra C."/>
            <person name="Singh R.S."/>
            <person name="Sirot L."/>
            <person name="Sirota M."/>
            <person name="Sisneros N.B."/>
            <person name="Smith C.D."/>
            <person name="Smith T.F."/>
            <person name="Spieth J."/>
            <person name="Stage D.E."/>
            <person name="Stark A."/>
            <person name="Stephan W."/>
            <person name="Strausberg R.L."/>
            <person name="Strempel S."/>
            <person name="Sturgill D."/>
            <person name="Sutton G."/>
            <person name="Sutton G.G."/>
            <person name="Tao W."/>
            <person name="Teichmann S."/>
            <person name="Tobari Y.N."/>
            <person name="Tomimura Y."/>
            <person name="Tsolas J.M."/>
            <person name="Valente V.L."/>
            <person name="Venter E."/>
            <person name="Venter J.C."/>
            <person name="Vicario S."/>
            <person name="Vieira F.G."/>
            <person name="Vilella A.J."/>
            <person name="Villasante A."/>
            <person name="Walenz B."/>
            <person name="Wang J."/>
            <person name="Wasserman M."/>
            <person name="Watts T."/>
            <person name="Wilson D."/>
            <person name="Wilson R.K."/>
            <person name="Wing R.A."/>
            <person name="Wolfner M.F."/>
            <person name="Wong A."/>
            <person name="Wong G.K."/>
            <person name="Wu C.I."/>
            <person name="Wu G."/>
            <person name="Yamamoto D."/>
            <person name="Yang H.P."/>
            <person name="Yang S.P."/>
            <person name="Yorke J.A."/>
            <person name="Yoshida K."/>
            <person name="Zdobnov E."/>
            <person name="Zhang P."/>
            <person name="Zhang Y."/>
            <person name="Zimin A.V."/>
            <person name="Baldwin J."/>
            <person name="Abdouelleil A."/>
            <person name="Abdulkadir J."/>
            <person name="Abebe A."/>
            <person name="Abera B."/>
            <person name="Abreu J."/>
            <person name="Acer S.C."/>
            <person name="Aftuck L."/>
            <person name="Alexander A."/>
            <person name="An P."/>
            <person name="Anderson E."/>
            <person name="Anderson S."/>
            <person name="Arachi H."/>
            <person name="Azer M."/>
            <person name="Bachantsang P."/>
            <person name="Barry A."/>
            <person name="Bayul T."/>
            <person name="Berlin A."/>
            <person name="Bessette D."/>
            <person name="Bloom T."/>
            <person name="Blye J."/>
            <person name="Boguslavskiy L."/>
            <person name="Bonnet C."/>
            <person name="Boukhgalter B."/>
            <person name="Bourzgui I."/>
            <person name="Brown A."/>
            <person name="Cahill P."/>
            <person name="Channer S."/>
            <person name="Cheshatsang Y."/>
            <person name="Chuda L."/>
            <person name="Citroen M."/>
            <person name="Collymore A."/>
            <person name="Cooke P."/>
            <person name="Costello M."/>
            <person name="D'Aco K."/>
            <person name="Daza R."/>
            <person name="De Haan G."/>
            <person name="DeGray S."/>
            <person name="DeMaso C."/>
            <person name="Dhargay N."/>
            <person name="Dooley K."/>
            <person name="Dooley E."/>
            <person name="Doricent M."/>
            <person name="Dorje P."/>
            <person name="Dorjee K."/>
            <person name="Dupes A."/>
            <person name="Elong R."/>
            <person name="Falk J."/>
            <person name="Farina A."/>
            <person name="Faro S."/>
            <person name="Ferguson D."/>
            <person name="Fisher S."/>
            <person name="Foley C.D."/>
            <person name="Franke A."/>
            <person name="Friedrich D."/>
            <person name="Gadbois L."/>
            <person name="Gearin G."/>
            <person name="Gearin C.R."/>
            <person name="Giannoukos G."/>
            <person name="Goode T."/>
            <person name="Graham J."/>
            <person name="Grandbois E."/>
            <person name="Grewal S."/>
            <person name="Gyaltsen K."/>
            <person name="Hafez N."/>
            <person name="Hagos B."/>
            <person name="Hall J."/>
            <person name="Henson C."/>
            <person name="Hollinger A."/>
            <person name="Honan T."/>
            <person name="Huard M.D."/>
            <person name="Hughes L."/>
            <person name="Hurhula B."/>
            <person name="Husby M.E."/>
            <person name="Kamat A."/>
            <person name="Kanga B."/>
            <person name="Kashin S."/>
            <person name="Khazanovich D."/>
            <person name="Kisner P."/>
            <person name="Lance K."/>
            <person name="Lara M."/>
            <person name="Lee W."/>
            <person name="Lennon N."/>
            <person name="Letendre F."/>
            <person name="LeVine R."/>
            <person name="Lipovsky A."/>
            <person name="Liu X."/>
            <person name="Liu J."/>
            <person name="Liu S."/>
            <person name="Lokyitsang T."/>
            <person name="Lokyitsang Y."/>
            <person name="Lubonja R."/>
            <person name="Lui A."/>
            <person name="MacDonald P."/>
            <person name="Magnisalis V."/>
            <person name="Maru K."/>
            <person name="Matthews C."/>
            <person name="McCusker W."/>
            <person name="McDonough S."/>
            <person name="Mehta T."/>
            <person name="Meldrim J."/>
            <person name="Meneus L."/>
            <person name="Mihai O."/>
            <person name="Mihalev A."/>
            <person name="Mihova T."/>
            <person name="Mittelman R."/>
            <person name="Mlenga V."/>
            <person name="Montmayeur A."/>
            <person name="Mulrain L."/>
            <person name="Navidi A."/>
            <person name="Naylor J."/>
            <person name="Negash T."/>
            <person name="Nguyen T."/>
            <person name="Nguyen N."/>
            <person name="Nicol R."/>
            <person name="Norbu C."/>
            <person name="Norbu N."/>
            <person name="Novod N."/>
            <person name="O'Neill B."/>
            <person name="Osman S."/>
            <person name="Markiewicz E."/>
            <person name="Oyono O.L."/>
            <person name="Patti C."/>
            <person name="Phunkhang P."/>
            <person name="Pierre F."/>
            <person name="Priest M."/>
            <person name="Raghuraman S."/>
            <person name="Rege F."/>
            <person name="Reyes R."/>
            <person name="Rise C."/>
            <person name="Rogov P."/>
            <person name="Ross K."/>
            <person name="Ryan E."/>
            <person name="Settipalli S."/>
            <person name="Shea T."/>
            <person name="Sherpa N."/>
            <person name="Shi L."/>
            <person name="Shih D."/>
            <person name="Sparrow T."/>
            <person name="Spaulding J."/>
            <person name="Stalker J."/>
            <person name="Stange-Thomann N."/>
            <person name="Stavropoulos S."/>
            <person name="Stone C."/>
            <person name="Strader C."/>
            <person name="Tesfaye S."/>
            <person name="Thomson T."/>
            <person name="Thoulutsang Y."/>
            <person name="Thoulutsang D."/>
            <person name="Topham K."/>
            <person name="Topping I."/>
            <person name="Tsamla T."/>
            <person name="Vassiliev H."/>
            <person name="Vo A."/>
            <person name="Wangchuk T."/>
            <person name="Wangdi T."/>
            <person name="Weiand M."/>
            <person name="Wilkinson J."/>
            <person name="Wilson A."/>
            <person name="Yadav S."/>
            <person name="Young G."/>
            <person name="Yu Q."/>
            <person name="Zembek L."/>
            <person name="Zhong D."/>
            <person name="Zimmer A."/>
            <person name="Zwirko Z."/>
            <person name="Jaffe D.B."/>
            <person name="Alvarez P."/>
            <person name="Brockman W."/>
            <person name="Butler J."/>
            <person name="Chin C."/>
            <person name="Gnerre S."/>
            <person name="Grabherr M."/>
            <person name="Kleber M."/>
            <person name="Mauceli E."/>
            <person name="MacCallum I."/>
        </authorList>
    </citation>
    <scope>NUCLEOTIDE SEQUENCE [LARGE SCALE GENOMIC DNA]</scope>
    <source>
        <strain evidence="3">Rob3c / Tucson 14021-0248.25</strain>
    </source>
</reference>
<feature type="compositionally biased region" description="Basic residues" evidence="1">
    <location>
        <begin position="66"/>
        <end position="76"/>
    </location>
</feature>
<keyword evidence="3" id="KW-1185">Reference proteome</keyword>
<evidence type="ECO:0000313" key="2">
    <source>
        <dbReference type="EMBL" id="EDW46525.1"/>
    </source>
</evidence>
<dbReference type="Proteomes" id="UP000001292">
    <property type="component" value="Unassembled WGS sequence"/>
</dbReference>
<dbReference type="EMBL" id="CH480834">
    <property type="protein sequence ID" value="EDW46525.1"/>
    <property type="molecule type" value="Genomic_DNA"/>
</dbReference>
<feature type="compositionally biased region" description="Polar residues" evidence="1">
    <location>
        <begin position="77"/>
        <end position="87"/>
    </location>
</feature>
<evidence type="ECO:0000313" key="3">
    <source>
        <dbReference type="Proteomes" id="UP000001292"/>
    </source>
</evidence>
<name>B4IFT8_DROSE</name>
<gene>
    <name evidence="2" type="primary">Dsec\GM19370</name>
    <name evidence="2" type="ORF">Dsec_GM19370</name>
</gene>
<organism evidence="3">
    <name type="scientific">Drosophila sechellia</name>
    <name type="common">Fruit fly</name>
    <dbReference type="NCBI Taxonomy" id="7238"/>
    <lineage>
        <taxon>Eukaryota</taxon>
        <taxon>Metazoa</taxon>
        <taxon>Ecdysozoa</taxon>
        <taxon>Arthropoda</taxon>
        <taxon>Hexapoda</taxon>
        <taxon>Insecta</taxon>
        <taxon>Pterygota</taxon>
        <taxon>Neoptera</taxon>
        <taxon>Endopterygota</taxon>
        <taxon>Diptera</taxon>
        <taxon>Brachycera</taxon>
        <taxon>Muscomorpha</taxon>
        <taxon>Ephydroidea</taxon>
        <taxon>Drosophilidae</taxon>
        <taxon>Drosophila</taxon>
        <taxon>Sophophora</taxon>
    </lineage>
</organism>
<accession>B4IFT8</accession>
<protein>
    <submittedName>
        <fullName evidence="2">GM19370</fullName>
    </submittedName>
</protein>
<evidence type="ECO:0000256" key="1">
    <source>
        <dbReference type="SAM" id="MobiDB-lite"/>
    </source>
</evidence>
<dbReference type="HOGENOM" id="CLU_2485732_0_0_1"/>
<feature type="region of interest" description="Disordered" evidence="1">
    <location>
        <begin position="66"/>
        <end position="87"/>
    </location>
</feature>
<proteinExistence type="predicted"/>